<evidence type="ECO:0000256" key="1">
    <source>
        <dbReference type="SAM" id="MobiDB-lite"/>
    </source>
</evidence>
<evidence type="ECO:0000313" key="3">
    <source>
        <dbReference type="Proteomes" id="UP000717696"/>
    </source>
</evidence>
<comment type="caution">
    <text evidence="2">The sequence shown here is derived from an EMBL/GenBank/DDBJ whole genome shotgun (WGS) entry which is preliminary data.</text>
</comment>
<dbReference type="AlphaFoldDB" id="A0A9P9IUN0"/>
<keyword evidence="3" id="KW-1185">Reference proteome</keyword>
<accession>A0A9P9IUN0</accession>
<dbReference type="OrthoDB" id="1896086at2759"/>
<evidence type="ECO:0000313" key="2">
    <source>
        <dbReference type="EMBL" id="KAH7131494.1"/>
    </source>
</evidence>
<sequence length="280" mass="29929">MKLTYCCSVGPDHSPTFDPEPSECETESAELCVLSTSYAVSVSGTVTSTTSTDIASTCGTVYGCAVEDSTRTDTTTSFTTPTSFAVGTTPIQLETWPTALGSEADMSAAAEWVQSQVESWVKNITATTTGQLSTTGAANSTTGGASSTTGAATTATGTEFTCLQALSGHDAVDSDNQDELAKEYSEREPPAGWTMKSDSVALIWFPQRDNVSYEYSINWYGGCEGPEQDIRWPLGEDNTEVRTYQIMRSLYEDCVDENDGVGGVIHYGCLIYYFRGGARS</sequence>
<gene>
    <name evidence="2" type="ORF">B0J13DRAFT_562694</name>
</gene>
<reference evidence="2" key="1">
    <citation type="journal article" date="2021" name="Nat. Commun.">
        <title>Genetic determinants of endophytism in the Arabidopsis root mycobiome.</title>
        <authorList>
            <person name="Mesny F."/>
            <person name="Miyauchi S."/>
            <person name="Thiergart T."/>
            <person name="Pickel B."/>
            <person name="Atanasova L."/>
            <person name="Karlsson M."/>
            <person name="Huettel B."/>
            <person name="Barry K.W."/>
            <person name="Haridas S."/>
            <person name="Chen C."/>
            <person name="Bauer D."/>
            <person name="Andreopoulos W."/>
            <person name="Pangilinan J."/>
            <person name="LaButti K."/>
            <person name="Riley R."/>
            <person name="Lipzen A."/>
            <person name="Clum A."/>
            <person name="Drula E."/>
            <person name="Henrissat B."/>
            <person name="Kohler A."/>
            <person name="Grigoriev I.V."/>
            <person name="Martin F.M."/>
            <person name="Hacquard S."/>
        </authorList>
    </citation>
    <scope>NUCLEOTIDE SEQUENCE</scope>
    <source>
        <strain evidence="2">MPI-CAGE-AT-0021</strain>
    </source>
</reference>
<dbReference type="EMBL" id="JAGMUU010000019">
    <property type="protein sequence ID" value="KAH7131494.1"/>
    <property type="molecule type" value="Genomic_DNA"/>
</dbReference>
<name>A0A9P9IUN0_9HYPO</name>
<protein>
    <submittedName>
        <fullName evidence="2">Uncharacterized protein</fullName>
    </submittedName>
</protein>
<dbReference type="Proteomes" id="UP000717696">
    <property type="component" value="Unassembled WGS sequence"/>
</dbReference>
<proteinExistence type="predicted"/>
<organism evidence="2 3">
    <name type="scientific">Dactylonectria estremocensis</name>
    <dbReference type="NCBI Taxonomy" id="1079267"/>
    <lineage>
        <taxon>Eukaryota</taxon>
        <taxon>Fungi</taxon>
        <taxon>Dikarya</taxon>
        <taxon>Ascomycota</taxon>
        <taxon>Pezizomycotina</taxon>
        <taxon>Sordariomycetes</taxon>
        <taxon>Hypocreomycetidae</taxon>
        <taxon>Hypocreales</taxon>
        <taxon>Nectriaceae</taxon>
        <taxon>Dactylonectria</taxon>
    </lineage>
</organism>
<feature type="region of interest" description="Disordered" evidence="1">
    <location>
        <begin position="132"/>
        <end position="152"/>
    </location>
</feature>
<feature type="compositionally biased region" description="Basic and acidic residues" evidence="1">
    <location>
        <begin position="179"/>
        <end position="189"/>
    </location>
</feature>
<feature type="region of interest" description="Disordered" evidence="1">
    <location>
        <begin position="172"/>
        <end position="191"/>
    </location>
</feature>